<evidence type="ECO:0000259" key="1">
    <source>
        <dbReference type="Pfam" id="PF02492"/>
    </source>
</evidence>
<dbReference type="InterPro" id="IPR051316">
    <property type="entry name" value="Zinc-reg_GTPase_activator"/>
</dbReference>
<gene>
    <name evidence="2" type="ORF">GCM10008905_09790</name>
</gene>
<name>A0ABN1ISN6_9CLOT</name>
<organism evidence="2 3">
    <name type="scientific">Clostridium malenominatum</name>
    <dbReference type="NCBI Taxonomy" id="1539"/>
    <lineage>
        <taxon>Bacteria</taxon>
        <taxon>Bacillati</taxon>
        <taxon>Bacillota</taxon>
        <taxon>Clostridia</taxon>
        <taxon>Eubacteriales</taxon>
        <taxon>Clostridiaceae</taxon>
        <taxon>Clostridium</taxon>
    </lineage>
</organism>
<feature type="domain" description="CobW/HypB/UreG nucleotide-binding" evidence="1">
    <location>
        <begin position="6"/>
        <end position="174"/>
    </location>
</feature>
<dbReference type="InterPro" id="IPR003495">
    <property type="entry name" value="CobW/HypB/UreG_nucleotide-bd"/>
</dbReference>
<comment type="caution">
    <text evidence="2">The sequence shown here is derived from an EMBL/GenBank/DDBJ whole genome shotgun (WGS) entry which is preliminary data.</text>
</comment>
<keyword evidence="3" id="KW-1185">Reference proteome</keyword>
<dbReference type="Gene3D" id="3.40.50.300">
    <property type="entry name" value="P-loop containing nucleotide triphosphate hydrolases"/>
    <property type="match status" value="1"/>
</dbReference>
<reference evidence="2 3" key="1">
    <citation type="journal article" date="2019" name="Int. J. Syst. Evol. Microbiol.">
        <title>The Global Catalogue of Microorganisms (GCM) 10K type strain sequencing project: providing services to taxonomists for standard genome sequencing and annotation.</title>
        <authorList>
            <consortium name="The Broad Institute Genomics Platform"/>
            <consortium name="The Broad Institute Genome Sequencing Center for Infectious Disease"/>
            <person name="Wu L."/>
            <person name="Ma J."/>
        </authorList>
    </citation>
    <scope>NUCLEOTIDE SEQUENCE [LARGE SCALE GENOMIC DNA]</scope>
    <source>
        <strain evidence="2 3">JCM 1405</strain>
    </source>
</reference>
<dbReference type="PANTHER" id="PTHR13748">
    <property type="entry name" value="COBW-RELATED"/>
    <property type="match status" value="1"/>
</dbReference>
<sequence>MNTDIEIVTGFLGSGKTSFINALVESTLVDNEKVLIIQCERGLREIQKTIIEDKRVKIKLYDAEKPLTEEYLKYALTLYRPHRVIIEHNGTRNLIETLNIFNSKALKKHCKITTIFYISEASVFNFYLDNMGGFLLPAVEYSNLILINNINEVGKEEIDKIHKKIDSINPYAIIIGVKKGESIKAMVQKEKILEEGFLKKLRIFFKNIVYR</sequence>
<dbReference type="EMBL" id="BAAACF010000001">
    <property type="protein sequence ID" value="GAA0720517.1"/>
    <property type="molecule type" value="Genomic_DNA"/>
</dbReference>
<dbReference type="Proteomes" id="UP001500339">
    <property type="component" value="Unassembled WGS sequence"/>
</dbReference>
<proteinExistence type="predicted"/>
<dbReference type="RefSeq" id="WP_343767288.1">
    <property type="nucleotide sequence ID" value="NZ_BAAACF010000001.1"/>
</dbReference>
<evidence type="ECO:0000313" key="2">
    <source>
        <dbReference type="EMBL" id="GAA0720517.1"/>
    </source>
</evidence>
<accession>A0ABN1ISN6</accession>
<dbReference type="SUPFAM" id="SSF52540">
    <property type="entry name" value="P-loop containing nucleoside triphosphate hydrolases"/>
    <property type="match status" value="1"/>
</dbReference>
<evidence type="ECO:0000313" key="3">
    <source>
        <dbReference type="Proteomes" id="UP001500339"/>
    </source>
</evidence>
<dbReference type="InterPro" id="IPR027417">
    <property type="entry name" value="P-loop_NTPase"/>
</dbReference>
<protein>
    <recommendedName>
        <fullName evidence="1">CobW/HypB/UreG nucleotide-binding domain-containing protein</fullName>
    </recommendedName>
</protein>
<dbReference type="PANTHER" id="PTHR13748:SF62">
    <property type="entry name" value="COBW DOMAIN-CONTAINING PROTEIN"/>
    <property type="match status" value="1"/>
</dbReference>
<dbReference type="Pfam" id="PF02492">
    <property type="entry name" value="cobW"/>
    <property type="match status" value="1"/>
</dbReference>